<evidence type="ECO:0000313" key="4">
    <source>
        <dbReference type="EMBL" id="RFU18665.1"/>
    </source>
</evidence>
<name>A0A372IUT7_9BACT</name>
<dbReference type="PANTHER" id="PTHR31084:SF0">
    <property type="entry name" value="ALPHA-L-FUCOSIDASE 2"/>
    <property type="match status" value="1"/>
</dbReference>
<comment type="caution">
    <text evidence="4">The sequence shown here is derived from an EMBL/GenBank/DDBJ whole genome shotgun (WGS) entry which is preliminary data.</text>
</comment>
<proteinExistence type="predicted"/>
<dbReference type="Pfam" id="PF21307">
    <property type="entry name" value="Glyco_hydro_95_C"/>
    <property type="match status" value="1"/>
</dbReference>
<dbReference type="InterPro" id="IPR049053">
    <property type="entry name" value="AFCA-like_C"/>
</dbReference>
<dbReference type="InterPro" id="IPR013780">
    <property type="entry name" value="Glyco_hydro_b"/>
</dbReference>
<evidence type="ECO:0000259" key="1">
    <source>
        <dbReference type="Pfam" id="PF18961"/>
    </source>
</evidence>
<organism evidence="4 5">
    <name type="scientific">Paracidobacterium acidisoli</name>
    <dbReference type="NCBI Taxonomy" id="2303751"/>
    <lineage>
        <taxon>Bacteria</taxon>
        <taxon>Pseudomonadati</taxon>
        <taxon>Acidobacteriota</taxon>
        <taxon>Terriglobia</taxon>
        <taxon>Terriglobales</taxon>
        <taxon>Acidobacteriaceae</taxon>
        <taxon>Paracidobacterium</taxon>
    </lineage>
</organism>
<dbReference type="InterPro" id="IPR054363">
    <property type="entry name" value="GH95_cat"/>
</dbReference>
<dbReference type="Gene3D" id="1.50.10.10">
    <property type="match status" value="1"/>
</dbReference>
<dbReference type="GO" id="GO:0004560">
    <property type="term" value="F:alpha-L-fucosidase activity"/>
    <property type="evidence" value="ECO:0007669"/>
    <property type="project" value="TreeGrafter"/>
</dbReference>
<reference evidence="4 5" key="1">
    <citation type="submission" date="2018-08" db="EMBL/GenBank/DDBJ databases">
        <title>Acidipila sp. 4G-K13, an acidobacterium isolated from forest soil.</title>
        <authorList>
            <person name="Gao Z.-H."/>
            <person name="Qiu L.-H."/>
        </authorList>
    </citation>
    <scope>NUCLEOTIDE SEQUENCE [LARGE SCALE GENOMIC DNA]</scope>
    <source>
        <strain evidence="4 5">4G-K13</strain>
    </source>
</reference>
<dbReference type="PANTHER" id="PTHR31084">
    <property type="entry name" value="ALPHA-L-FUCOSIDASE 2"/>
    <property type="match status" value="1"/>
</dbReference>
<dbReference type="Gene3D" id="2.60.40.1180">
    <property type="entry name" value="Golgi alpha-mannosidase II"/>
    <property type="match status" value="1"/>
</dbReference>
<dbReference type="Pfam" id="PF18961">
    <property type="entry name" value="DUF5703_N"/>
    <property type="match status" value="1"/>
</dbReference>
<evidence type="ECO:0000313" key="5">
    <source>
        <dbReference type="Proteomes" id="UP000264702"/>
    </source>
</evidence>
<keyword evidence="5" id="KW-1185">Reference proteome</keyword>
<dbReference type="PROSITE" id="PS51318">
    <property type="entry name" value="TAT"/>
    <property type="match status" value="1"/>
</dbReference>
<dbReference type="EMBL" id="QVQT01000001">
    <property type="protein sequence ID" value="RFU18665.1"/>
    <property type="molecule type" value="Genomic_DNA"/>
</dbReference>
<sequence>MKDYSRRIFLKAAGLAASGIASQPFGFEPPSMAENTKPRERSLPESELGRVISASDLIYSRPVVRSEEGIPVGNGRMGSLVWTSSNQLHLQINRVDVYANNCRTNSFVEVHDDYCGGCAFLDIEFEGNPFPESGFRQHLSVYDGTLTIDGAGVSIRIVLCMEQDAFAIVIDGNQASEQRVSATLRMLRYETKFFGRQTEALTEEHAMRVPHRSQIATSQLIEDNNRIALTQEFSEGDFCAKSAVAVAFQATSADAEILNDTGIRLSAAQAGSVTILVVSAATMDPDENPVSAAFRQLDAVSAQSVAELERQSQEWWHDFWAQGAIDLHSEDGTAEFIQQNYHYFLYLMAAASRGKFPPKFNGMLWNTGGDLRMWGAQHWFTNLSCYYAALPATGRFELMEPAFEMYSGMFDACEQAARQQWGSSGIYIPETSYFDGLEQLPDELASEMKELYLLRKPWEQRSDTFMDFAQRKHPYSSRWNWIAVGDWKDGKYVIRERGSGPYGPTSHMFSSTAKIAWLYWQRYEYTLDSEWLRERAYPVLRGAVEFYRNYPNLRKEEDGRYHMHSSNSGEPVFGVRDSFEDMVAMRSVTAAVLRAAEILNTDQQMRQTWREFLDHLAPLPTSTDTDALHPQDYHGPRIFVNGLKPAVKADRTPTGWMPDINSLPIWFFDLCNIETQDREAFALAQSTFDQLLRNGLDPKTPVGTLSMLAVAAASLGRADAVEILLPNQMRQQPDPRSLWYKKSGLLENRMTLGEGAQALHAEHLGRAAEALHRSLLQSNPPAPGEDPVLHLFPAWPRRWNARYTLRARGGFTVTATMRDGEIEHAELESHTGAVCRLRNPFPDDDVRLYRNSSPAEQLRGALLKFETSQGERILVRRLGTSRGVAPATN</sequence>
<dbReference type="InterPro" id="IPR006311">
    <property type="entry name" value="TAT_signal"/>
</dbReference>
<evidence type="ECO:0000259" key="3">
    <source>
        <dbReference type="Pfam" id="PF22124"/>
    </source>
</evidence>
<feature type="domain" description="Glycosyl hydrolase family 95 catalytic" evidence="3">
    <location>
        <begin position="516"/>
        <end position="622"/>
    </location>
</feature>
<dbReference type="Proteomes" id="UP000264702">
    <property type="component" value="Unassembled WGS sequence"/>
</dbReference>
<dbReference type="AlphaFoldDB" id="A0A372IUT7"/>
<evidence type="ECO:0000259" key="2">
    <source>
        <dbReference type="Pfam" id="PF21307"/>
    </source>
</evidence>
<dbReference type="SUPFAM" id="SSF48208">
    <property type="entry name" value="Six-hairpin glycosidases"/>
    <property type="match status" value="1"/>
</dbReference>
<dbReference type="GO" id="GO:0005975">
    <property type="term" value="P:carbohydrate metabolic process"/>
    <property type="evidence" value="ECO:0007669"/>
    <property type="project" value="InterPro"/>
</dbReference>
<keyword evidence="4" id="KW-0378">Hydrolase</keyword>
<feature type="domain" description="DUF5703" evidence="1">
    <location>
        <begin position="62"/>
        <end position="219"/>
    </location>
</feature>
<gene>
    <name evidence="4" type="ORF">D0Y96_03740</name>
</gene>
<feature type="domain" description="Alpha fucosidase A-like C-terminal" evidence="2">
    <location>
        <begin position="788"/>
        <end position="872"/>
    </location>
</feature>
<dbReference type="InterPro" id="IPR012341">
    <property type="entry name" value="6hp_glycosidase-like_sf"/>
</dbReference>
<accession>A0A372IUT7</accession>
<dbReference type="Pfam" id="PF22124">
    <property type="entry name" value="Glyco_hydro_95_cat"/>
    <property type="match status" value="1"/>
</dbReference>
<protein>
    <submittedName>
        <fullName evidence="4">Glycoside hydrolase</fullName>
    </submittedName>
</protein>
<dbReference type="InterPro" id="IPR043757">
    <property type="entry name" value="DUF5703_N"/>
</dbReference>
<dbReference type="InterPro" id="IPR008928">
    <property type="entry name" value="6-hairpin_glycosidase_sf"/>
</dbReference>